<name>A0ABZ2NTV1_9BRAD</name>
<dbReference type="Proteomes" id="UP001432046">
    <property type="component" value="Chromosome"/>
</dbReference>
<feature type="compositionally biased region" description="Basic and acidic residues" evidence="1">
    <location>
        <begin position="184"/>
        <end position="195"/>
    </location>
</feature>
<organism evidence="2 3">
    <name type="scientific">Bradyrhizobium septentrionale</name>
    <dbReference type="NCBI Taxonomy" id="1404411"/>
    <lineage>
        <taxon>Bacteria</taxon>
        <taxon>Pseudomonadati</taxon>
        <taxon>Pseudomonadota</taxon>
        <taxon>Alphaproteobacteria</taxon>
        <taxon>Hyphomicrobiales</taxon>
        <taxon>Nitrobacteraceae</taxon>
        <taxon>Bradyrhizobium</taxon>
    </lineage>
</organism>
<keyword evidence="3" id="KW-1185">Reference proteome</keyword>
<accession>A0ABZ2NTV1</accession>
<sequence length="302" mass="32366">MTTNRNTARCNPAPGELPRKVTTLEDREKFRRALCASDLSRVALKVALRISCHFNGRTGRCDPGIPTLAGEVKEPLRTVERAAAELKKGGWIVVEQNKTDPAANAQIHMLIPTGVPASVMAGTKTGVTASIMAGTKASECPPKNGTVTAKKRLSDRQHAGGTEEQFEQFEHERGAHAHAAQSGRVERGKTADQRADALVGPIEAQPPSASSTGTADANGSDPGTEALRRAQFLNVKMVYPPDRIGDEEVAFRAFCATKGKRPLMEIVEDVKSVVRDDNGNVPLLSDTLLTLARGQARRTGTQ</sequence>
<protein>
    <submittedName>
        <fullName evidence="2">Uncharacterized protein</fullName>
    </submittedName>
</protein>
<reference evidence="2" key="2">
    <citation type="submission" date="2024-03" db="EMBL/GenBank/DDBJ databases">
        <authorList>
            <person name="Bromfield E.S.P."/>
            <person name="Cloutier S."/>
        </authorList>
    </citation>
    <scope>NUCLEOTIDE SEQUENCE</scope>
    <source>
        <strain evidence="2">5S5</strain>
    </source>
</reference>
<evidence type="ECO:0000256" key="1">
    <source>
        <dbReference type="SAM" id="MobiDB-lite"/>
    </source>
</evidence>
<evidence type="ECO:0000313" key="3">
    <source>
        <dbReference type="Proteomes" id="UP001432046"/>
    </source>
</evidence>
<evidence type="ECO:0000313" key="2">
    <source>
        <dbReference type="EMBL" id="WXC77571.1"/>
    </source>
</evidence>
<reference evidence="2" key="1">
    <citation type="journal article" date="2021" name="Int. J. Syst. Evol. Microbiol.">
        <title>Bradyrhizobium septentrionale sp. nov. (sv. septentrionale) and Bradyrhizobium quebecense sp. nov. (sv. septentrionale) associated with legumes native to Canada possess rearranged symbiosis genes and numerous insertion sequences.</title>
        <authorList>
            <person name="Bromfield E.S.P."/>
            <person name="Cloutier S."/>
        </authorList>
    </citation>
    <scope>NUCLEOTIDE SEQUENCE</scope>
    <source>
        <strain evidence="2">5S5</strain>
    </source>
</reference>
<gene>
    <name evidence="2" type="ORF">WDK88_29595</name>
</gene>
<dbReference type="EMBL" id="CP147711">
    <property type="protein sequence ID" value="WXC77571.1"/>
    <property type="molecule type" value="Genomic_DNA"/>
</dbReference>
<dbReference type="RefSeq" id="WP_338833544.1">
    <property type="nucleotide sequence ID" value="NZ_CP147711.1"/>
</dbReference>
<feature type="region of interest" description="Disordered" evidence="1">
    <location>
        <begin position="153"/>
        <end position="224"/>
    </location>
</feature>
<proteinExistence type="predicted"/>
<feature type="compositionally biased region" description="Polar residues" evidence="1">
    <location>
        <begin position="207"/>
        <end position="217"/>
    </location>
</feature>